<dbReference type="AlphaFoldDB" id="A0A7J5B1X5"/>
<protein>
    <submittedName>
        <fullName evidence="4">2-hydroxyacid dehydrogenase</fullName>
    </submittedName>
</protein>
<dbReference type="CDD" id="cd12166">
    <property type="entry name" value="2-Hacid_dh_7"/>
    <property type="match status" value="1"/>
</dbReference>
<accession>A0A7J5B1X5</accession>
<dbReference type="InterPro" id="IPR006140">
    <property type="entry name" value="D-isomer_DH_NAD-bd"/>
</dbReference>
<keyword evidence="5" id="KW-1185">Reference proteome</keyword>
<sequence length="313" mass="32950">MRDSRISVSLPTPALAAAVADLDLADRVESIAWDLTTPSPSAHIDLVVLPYQQDPRRAANLGATATQLVQAQTIGYEDVLANLPPGHTVANARSVHEASTAELALGLALASLRRFPEYTLAAQGGRWQQLPGQSLADRTIALVGYGGVGQAIEQRLNGFEARVLRFARTARPGGPDGAGRVREISDLAGLLPEIDVVILTVPLTGETRHLVDDAFLAAMRPGALLVNVARGPVVDTDALVRALEAGHVRAALDVTDPEPLPSGHPLWSLEGALITPHVGGASSAMHPRMVALIERQVRALLNGETPENIVASS</sequence>
<dbReference type="InterPro" id="IPR050223">
    <property type="entry name" value="D-isomer_2-hydroxyacid_DH"/>
</dbReference>
<feature type="domain" description="D-isomer specific 2-hydroxyacid dehydrogenase NAD-binding" evidence="3">
    <location>
        <begin position="105"/>
        <end position="279"/>
    </location>
</feature>
<reference evidence="4 5" key="1">
    <citation type="submission" date="2019-09" db="EMBL/GenBank/DDBJ databases">
        <title>Phylogeny of genus Pseudoclavibacter and closely related genus.</title>
        <authorList>
            <person name="Li Y."/>
        </authorList>
    </citation>
    <scope>NUCLEOTIDE SEQUENCE [LARGE SCALE GENOMIC DNA]</scope>
    <source>
        <strain evidence="4 5">THG-MD12</strain>
    </source>
</reference>
<organism evidence="4 5">
    <name type="scientific">Pseudoclavibacter terrae</name>
    <dbReference type="NCBI Taxonomy" id="1530195"/>
    <lineage>
        <taxon>Bacteria</taxon>
        <taxon>Bacillati</taxon>
        <taxon>Actinomycetota</taxon>
        <taxon>Actinomycetes</taxon>
        <taxon>Micrococcales</taxon>
        <taxon>Microbacteriaceae</taxon>
        <taxon>Pseudoclavibacter</taxon>
    </lineage>
</organism>
<dbReference type="PANTHER" id="PTHR10996:SF178">
    <property type="entry name" value="2-HYDROXYACID DEHYDROGENASE YGL185C-RELATED"/>
    <property type="match status" value="1"/>
</dbReference>
<dbReference type="GO" id="GO:0016618">
    <property type="term" value="F:hydroxypyruvate reductase [NAD(P)H] activity"/>
    <property type="evidence" value="ECO:0007669"/>
    <property type="project" value="TreeGrafter"/>
</dbReference>
<dbReference type="InterPro" id="IPR029753">
    <property type="entry name" value="D-isomer_DH_CS"/>
</dbReference>
<evidence type="ECO:0000256" key="2">
    <source>
        <dbReference type="ARBA" id="ARBA00023027"/>
    </source>
</evidence>
<keyword evidence="1" id="KW-0560">Oxidoreductase</keyword>
<comment type="caution">
    <text evidence="4">The sequence shown here is derived from an EMBL/GenBank/DDBJ whole genome shotgun (WGS) entry which is preliminary data.</text>
</comment>
<proteinExistence type="predicted"/>
<dbReference type="GO" id="GO:0005829">
    <property type="term" value="C:cytosol"/>
    <property type="evidence" value="ECO:0007669"/>
    <property type="project" value="TreeGrafter"/>
</dbReference>
<dbReference type="InterPro" id="IPR036291">
    <property type="entry name" value="NAD(P)-bd_dom_sf"/>
</dbReference>
<dbReference type="RefSeq" id="WP_151424023.1">
    <property type="nucleotide sequence ID" value="NZ_WBJX01000003.1"/>
</dbReference>
<dbReference type="GO" id="GO:0051287">
    <property type="term" value="F:NAD binding"/>
    <property type="evidence" value="ECO:0007669"/>
    <property type="project" value="InterPro"/>
</dbReference>
<dbReference type="OrthoDB" id="4324715at2"/>
<dbReference type="GO" id="GO:0030267">
    <property type="term" value="F:glyoxylate reductase (NADPH) activity"/>
    <property type="evidence" value="ECO:0007669"/>
    <property type="project" value="TreeGrafter"/>
</dbReference>
<keyword evidence="2" id="KW-0520">NAD</keyword>
<evidence type="ECO:0000259" key="3">
    <source>
        <dbReference type="Pfam" id="PF02826"/>
    </source>
</evidence>
<dbReference type="SUPFAM" id="SSF51735">
    <property type="entry name" value="NAD(P)-binding Rossmann-fold domains"/>
    <property type="match status" value="1"/>
</dbReference>
<evidence type="ECO:0000313" key="5">
    <source>
        <dbReference type="Proteomes" id="UP000490386"/>
    </source>
</evidence>
<dbReference type="Proteomes" id="UP000490386">
    <property type="component" value="Unassembled WGS sequence"/>
</dbReference>
<dbReference type="PANTHER" id="PTHR10996">
    <property type="entry name" value="2-HYDROXYACID DEHYDROGENASE-RELATED"/>
    <property type="match status" value="1"/>
</dbReference>
<dbReference type="EMBL" id="WBJX01000003">
    <property type="protein sequence ID" value="KAB1637880.1"/>
    <property type="molecule type" value="Genomic_DNA"/>
</dbReference>
<dbReference type="PROSITE" id="PS00671">
    <property type="entry name" value="D_2_HYDROXYACID_DH_3"/>
    <property type="match status" value="1"/>
</dbReference>
<evidence type="ECO:0000313" key="4">
    <source>
        <dbReference type="EMBL" id="KAB1637880.1"/>
    </source>
</evidence>
<evidence type="ECO:0000256" key="1">
    <source>
        <dbReference type="ARBA" id="ARBA00023002"/>
    </source>
</evidence>
<dbReference type="Pfam" id="PF02826">
    <property type="entry name" value="2-Hacid_dh_C"/>
    <property type="match status" value="1"/>
</dbReference>
<name>A0A7J5B1X5_9MICO</name>
<dbReference type="Gene3D" id="3.40.50.720">
    <property type="entry name" value="NAD(P)-binding Rossmann-like Domain"/>
    <property type="match status" value="2"/>
</dbReference>
<gene>
    <name evidence="4" type="ORF">F8O03_10050</name>
</gene>